<dbReference type="InterPro" id="IPR036908">
    <property type="entry name" value="RlpA-like_sf"/>
</dbReference>
<dbReference type="Pfam" id="PF03990">
    <property type="entry name" value="DUF348"/>
    <property type="match status" value="2"/>
</dbReference>
<dbReference type="GeneID" id="77239401"/>
<dbReference type="PANTHER" id="PTHR39160">
    <property type="entry name" value="CELL WALL-BINDING PROTEIN YOCH"/>
    <property type="match status" value="1"/>
</dbReference>
<dbReference type="SUPFAM" id="SSF50685">
    <property type="entry name" value="Barwin-like endoglucanases"/>
    <property type="match status" value="1"/>
</dbReference>
<dbReference type="PANTHER" id="PTHR39160:SF4">
    <property type="entry name" value="RESUSCITATION-PROMOTING FACTOR RPFB"/>
    <property type="match status" value="1"/>
</dbReference>
<dbReference type="InterPro" id="IPR007137">
    <property type="entry name" value="DUF348"/>
</dbReference>
<dbReference type="PROSITE" id="PS51109">
    <property type="entry name" value="G5"/>
    <property type="match status" value="1"/>
</dbReference>
<feature type="domain" description="G5" evidence="3">
    <location>
        <begin position="149"/>
        <end position="229"/>
    </location>
</feature>
<dbReference type="GO" id="GO:0019867">
    <property type="term" value="C:outer membrane"/>
    <property type="evidence" value="ECO:0007669"/>
    <property type="project" value="InterPro"/>
</dbReference>
<reference evidence="4 5" key="1">
    <citation type="submission" date="2018-11" db="EMBL/GenBank/DDBJ databases">
        <title>Genome sequencing and assembly of Clostridium tagluense strain A121.</title>
        <authorList>
            <person name="Murakami T."/>
            <person name="Segawa T."/>
            <person name="Shcherbakova V.A."/>
            <person name="Mori H."/>
            <person name="Yoshimura Y."/>
        </authorList>
    </citation>
    <scope>NUCLEOTIDE SEQUENCE [LARGE SCALE GENOMIC DNA]</scope>
    <source>
        <strain evidence="4 5">A121</strain>
    </source>
</reference>
<keyword evidence="5" id="KW-1185">Reference proteome</keyword>
<evidence type="ECO:0000313" key="4">
    <source>
        <dbReference type="EMBL" id="GCD08424.1"/>
    </source>
</evidence>
<dbReference type="Proteomes" id="UP000287872">
    <property type="component" value="Unassembled WGS sequence"/>
</dbReference>
<keyword evidence="2" id="KW-0812">Transmembrane</keyword>
<dbReference type="InterPro" id="IPR010611">
    <property type="entry name" value="3D_dom"/>
</dbReference>
<dbReference type="OrthoDB" id="9798935at2"/>
<dbReference type="InterPro" id="IPR011098">
    <property type="entry name" value="G5_dom"/>
</dbReference>
<dbReference type="SMART" id="SM01208">
    <property type="entry name" value="G5"/>
    <property type="match status" value="1"/>
</dbReference>
<evidence type="ECO:0000313" key="5">
    <source>
        <dbReference type="Proteomes" id="UP000287872"/>
    </source>
</evidence>
<dbReference type="CDD" id="cd22786">
    <property type="entry name" value="DPBB_YuiC-like"/>
    <property type="match status" value="1"/>
</dbReference>
<dbReference type="AlphaFoldDB" id="A0A401UFY8"/>
<proteinExistence type="predicted"/>
<dbReference type="Gene3D" id="2.40.40.10">
    <property type="entry name" value="RlpA-like domain"/>
    <property type="match status" value="1"/>
</dbReference>
<dbReference type="GO" id="GO:0009254">
    <property type="term" value="P:peptidoglycan turnover"/>
    <property type="evidence" value="ECO:0007669"/>
    <property type="project" value="InterPro"/>
</dbReference>
<keyword evidence="2" id="KW-1133">Transmembrane helix</keyword>
<evidence type="ECO:0000256" key="2">
    <source>
        <dbReference type="SAM" id="Phobius"/>
    </source>
</evidence>
<dbReference type="Pfam" id="PF06725">
    <property type="entry name" value="3D"/>
    <property type="match status" value="1"/>
</dbReference>
<feature type="transmembrane region" description="Helical" evidence="2">
    <location>
        <begin position="20"/>
        <end position="37"/>
    </location>
</feature>
<dbReference type="Gene3D" id="2.20.230.10">
    <property type="entry name" value="Resuscitation-promoting factor rpfb"/>
    <property type="match status" value="1"/>
</dbReference>
<comment type="caution">
    <text evidence="4">The sequence shown here is derived from an EMBL/GenBank/DDBJ whole genome shotgun (WGS) entry which is preliminary data.</text>
</comment>
<keyword evidence="1" id="KW-0732">Signal</keyword>
<accession>A0A401UFY8</accession>
<dbReference type="EMBL" id="BHYK01000001">
    <property type="protein sequence ID" value="GCD08424.1"/>
    <property type="molecule type" value="Genomic_DNA"/>
</dbReference>
<name>A0A401UFY8_9CLOT</name>
<evidence type="ECO:0000259" key="3">
    <source>
        <dbReference type="PROSITE" id="PS51109"/>
    </source>
</evidence>
<gene>
    <name evidence="4" type="ORF">Ctaglu_00470</name>
</gene>
<protein>
    <recommendedName>
        <fullName evidence="3">G5 domain-containing protein</fullName>
    </recommendedName>
</protein>
<keyword evidence="2" id="KW-0472">Membrane</keyword>
<sequence>MMKNVKNNLKYYFSNGPKTFFIVMLLLTCITVTIFNMKKVISVIVDGKSIQVITLKSNVNQILKTNNIALGAKDQITVSLDSEVKDGDKIYIKKAVNVKVKVDGKELKIQTAENTVADMLKAENIVLKNEDKITPLKSESLKSGLQVQITRVNTDVLQETKAIDFATEFKSSDELDKGVKKVIQPGKAGLKVITSSIVYENGKEVSRNLVSEKIKSQPVKQIVALGNVNVYTPSRGGNVRYTKKIKVRATAYTADYNSTNKGPDDPYLGITSTGARAKRNADGFSTIAVDPRVIPMGSKVWVDGYGYAIAEDVGGAIKGNIIDLYFHSSDEMWDWGSRNVDVYILK</sequence>
<dbReference type="GO" id="GO:0004553">
    <property type="term" value="F:hydrolase activity, hydrolyzing O-glycosyl compounds"/>
    <property type="evidence" value="ECO:0007669"/>
    <property type="project" value="InterPro"/>
</dbReference>
<dbReference type="InterPro" id="IPR051933">
    <property type="entry name" value="Resuscitation_pf_RpfB"/>
</dbReference>
<evidence type="ECO:0000256" key="1">
    <source>
        <dbReference type="ARBA" id="ARBA00022729"/>
    </source>
</evidence>
<dbReference type="Pfam" id="PF07501">
    <property type="entry name" value="G5"/>
    <property type="match status" value="1"/>
</dbReference>
<organism evidence="4 5">
    <name type="scientific">Clostridium tagluense</name>
    <dbReference type="NCBI Taxonomy" id="360422"/>
    <lineage>
        <taxon>Bacteria</taxon>
        <taxon>Bacillati</taxon>
        <taxon>Bacillota</taxon>
        <taxon>Clostridia</taxon>
        <taxon>Eubacteriales</taxon>
        <taxon>Clostridiaceae</taxon>
        <taxon>Clostridium</taxon>
    </lineage>
</organism>
<dbReference type="RefSeq" id="WP_124996889.1">
    <property type="nucleotide sequence ID" value="NZ_BHYK01000001.1"/>
</dbReference>